<feature type="transmembrane region" description="Helical" evidence="6">
    <location>
        <begin position="27"/>
        <end position="49"/>
    </location>
</feature>
<feature type="transmembrane region" description="Helical" evidence="6">
    <location>
        <begin position="200"/>
        <end position="219"/>
    </location>
</feature>
<comment type="subcellular location">
    <subcellularLocation>
        <location evidence="1">Membrane</location>
        <topology evidence="1">Multi-pass membrane protein</topology>
    </subcellularLocation>
</comment>
<evidence type="ECO:0000256" key="6">
    <source>
        <dbReference type="SAM" id="Phobius"/>
    </source>
</evidence>
<evidence type="ECO:0000256" key="3">
    <source>
        <dbReference type="ARBA" id="ARBA00022989"/>
    </source>
</evidence>
<feature type="domain" description="Rhodopsin" evidence="7">
    <location>
        <begin position="63"/>
        <end position="263"/>
    </location>
</feature>
<accession>A0AAE8MXC8</accession>
<keyword evidence="9" id="KW-1185">Reference proteome</keyword>
<dbReference type="InterPro" id="IPR052337">
    <property type="entry name" value="SAT4-like"/>
</dbReference>
<dbReference type="EMBL" id="ONZQ02000005">
    <property type="protein sequence ID" value="SPO01923.1"/>
    <property type="molecule type" value="Genomic_DNA"/>
</dbReference>
<dbReference type="GO" id="GO:0016020">
    <property type="term" value="C:membrane"/>
    <property type="evidence" value="ECO:0007669"/>
    <property type="project" value="UniProtKB-SubCell"/>
</dbReference>
<evidence type="ECO:0000256" key="2">
    <source>
        <dbReference type="ARBA" id="ARBA00022692"/>
    </source>
</evidence>
<evidence type="ECO:0000256" key="1">
    <source>
        <dbReference type="ARBA" id="ARBA00004141"/>
    </source>
</evidence>
<dbReference type="InterPro" id="IPR049326">
    <property type="entry name" value="Rhodopsin_dom_fungi"/>
</dbReference>
<name>A0AAE8MXC8_9PEZI</name>
<evidence type="ECO:0000256" key="4">
    <source>
        <dbReference type="ARBA" id="ARBA00023136"/>
    </source>
</evidence>
<dbReference type="Pfam" id="PF20684">
    <property type="entry name" value="Fung_rhodopsin"/>
    <property type="match status" value="1"/>
</dbReference>
<keyword evidence="3 6" id="KW-1133">Transmembrane helix</keyword>
<dbReference type="PANTHER" id="PTHR33048">
    <property type="entry name" value="PTH11-LIKE INTEGRAL MEMBRANE PROTEIN (AFU_ORTHOLOGUE AFUA_5G11245)"/>
    <property type="match status" value="1"/>
</dbReference>
<dbReference type="AlphaFoldDB" id="A0AAE8MXC8"/>
<proteinExistence type="inferred from homology"/>
<sequence>MENQTTLLFSPPPGVEPNFIDPDNIAWQLYATIGAALPVALLVCGLRLYTSRWIIGRWHVDDEAKYALGRHIWDLRAEDGKMGALIEIIPQAITYNMSLATTKASILFFYLRFPSSRVFKAACYAVLALAVGNGLTAGFSFLYLCQPIRKHWDFAVPGHCVGSAVLFWVAAIVNMATDVFILLLPIWLIRPLKLAPVKMLSVLMVIMAGGFICGITIYRVVNIPKSMLNWDVTWAYVNNYMWCLIEVYVAIICACLPCLKAFAKHHFGHTWLFNPRTVRTVKEALSFVNSMTQQTGGAVNDGAPWDGNRLSVRSVSFRDLGDNQSNKSAHWTGSEEIAEVPSGERSDVLGCQRLKGLRDGPENVC</sequence>
<evidence type="ECO:0000259" key="7">
    <source>
        <dbReference type="Pfam" id="PF20684"/>
    </source>
</evidence>
<protein>
    <recommendedName>
        <fullName evidence="7">Rhodopsin domain-containing protein</fullName>
    </recommendedName>
</protein>
<gene>
    <name evidence="8" type="ORF">DNG_04596</name>
</gene>
<evidence type="ECO:0000313" key="8">
    <source>
        <dbReference type="EMBL" id="SPO01923.1"/>
    </source>
</evidence>
<feature type="transmembrane region" description="Helical" evidence="6">
    <location>
        <begin position="164"/>
        <end position="188"/>
    </location>
</feature>
<evidence type="ECO:0000256" key="5">
    <source>
        <dbReference type="ARBA" id="ARBA00038359"/>
    </source>
</evidence>
<comment type="caution">
    <text evidence="8">The sequence shown here is derived from an EMBL/GenBank/DDBJ whole genome shotgun (WGS) entry which is preliminary data.</text>
</comment>
<feature type="transmembrane region" description="Helical" evidence="6">
    <location>
        <begin position="121"/>
        <end position="144"/>
    </location>
</feature>
<dbReference type="Proteomes" id="UP001187682">
    <property type="component" value="Unassembled WGS sequence"/>
</dbReference>
<keyword evidence="2 6" id="KW-0812">Transmembrane</keyword>
<feature type="transmembrane region" description="Helical" evidence="6">
    <location>
        <begin position="239"/>
        <end position="259"/>
    </location>
</feature>
<comment type="similarity">
    <text evidence="5">Belongs to the SAT4 family.</text>
</comment>
<dbReference type="PANTHER" id="PTHR33048:SF55">
    <property type="entry name" value="INTEGRAL MEMBRANE PROTEIN"/>
    <property type="match status" value="1"/>
</dbReference>
<reference evidence="8" key="1">
    <citation type="submission" date="2018-03" db="EMBL/GenBank/DDBJ databases">
        <authorList>
            <person name="Guldener U."/>
        </authorList>
    </citation>
    <scope>NUCLEOTIDE SEQUENCE</scope>
</reference>
<keyword evidence="4 6" id="KW-0472">Membrane</keyword>
<evidence type="ECO:0000313" key="9">
    <source>
        <dbReference type="Proteomes" id="UP001187682"/>
    </source>
</evidence>
<organism evidence="8 9">
    <name type="scientific">Cephalotrichum gorgonifer</name>
    <dbReference type="NCBI Taxonomy" id="2041049"/>
    <lineage>
        <taxon>Eukaryota</taxon>
        <taxon>Fungi</taxon>
        <taxon>Dikarya</taxon>
        <taxon>Ascomycota</taxon>
        <taxon>Pezizomycotina</taxon>
        <taxon>Sordariomycetes</taxon>
        <taxon>Hypocreomycetidae</taxon>
        <taxon>Microascales</taxon>
        <taxon>Microascaceae</taxon>
        <taxon>Cephalotrichum</taxon>
    </lineage>
</organism>